<evidence type="ECO:0000313" key="2">
    <source>
        <dbReference type="EMBL" id="ALB28447.1"/>
    </source>
</evidence>
<dbReference type="Proteomes" id="UP000061546">
    <property type="component" value="Chromosome"/>
</dbReference>
<keyword evidence="1" id="KW-1133">Transmembrane helix</keyword>
<dbReference type="KEGG" id="lhi:JP39_03195"/>
<accession>A0A0K2LAW3</accession>
<reference evidence="2 3" key="1">
    <citation type="submission" date="2015-08" db="EMBL/GenBank/DDBJ databases">
        <title>Genomic sequence of Lactobacillus heilongjiangensis DSM 28069, isolated from Chinese traditional pickle.</title>
        <authorList>
            <person name="Jiang X."/>
            <person name="Zheng B."/>
            <person name="Cheng H."/>
        </authorList>
    </citation>
    <scope>NUCLEOTIDE SEQUENCE [LARGE SCALE GENOMIC DNA]</scope>
    <source>
        <strain evidence="2 3">DSM 28069</strain>
    </source>
</reference>
<protein>
    <submittedName>
        <fullName evidence="2">Uncharacterized protein</fullName>
    </submittedName>
</protein>
<keyword evidence="1" id="KW-0812">Transmembrane</keyword>
<dbReference type="AlphaFoldDB" id="A0A0K2LAW3"/>
<sequence>MKKKHEGFILLESLTGFAISLMIILTLSYCVNEQFKLLSHWEEQVNADKIILMHLKSKQIPNLLIIKGKEYSFTNTSNSYQVEVNKNVYQIKK</sequence>
<dbReference type="OrthoDB" id="2297107at2"/>
<proteinExistence type="predicted"/>
<organism evidence="2 3">
    <name type="scientific">Companilactobacillus heilongjiangensis</name>
    <dbReference type="NCBI Taxonomy" id="1074467"/>
    <lineage>
        <taxon>Bacteria</taxon>
        <taxon>Bacillati</taxon>
        <taxon>Bacillota</taxon>
        <taxon>Bacilli</taxon>
        <taxon>Lactobacillales</taxon>
        <taxon>Lactobacillaceae</taxon>
        <taxon>Companilactobacillus</taxon>
    </lineage>
</organism>
<evidence type="ECO:0000256" key="1">
    <source>
        <dbReference type="SAM" id="Phobius"/>
    </source>
</evidence>
<dbReference type="RefSeq" id="WP_041499337.1">
    <property type="nucleotide sequence ID" value="NZ_BJDV01000008.1"/>
</dbReference>
<evidence type="ECO:0000313" key="3">
    <source>
        <dbReference type="Proteomes" id="UP000061546"/>
    </source>
</evidence>
<gene>
    <name evidence="2" type="ORF">JP39_03195</name>
</gene>
<dbReference type="STRING" id="1074467.JP39_03195"/>
<keyword evidence="3" id="KW-1185">Reference proteome</keyword>
<keyword evidence="1" id="KW-0472">Membrane</keyword>
<dbReference type="EMBL" id="CP012559">
    <property type="protein sequence ID" value="ALB28447.1"/>
    <property type="molecule type" value="Genomic_DNA"/>
</dbReference>
<name>A0A0K2LAW3_9LACO</name>
<feature type="transmembrane region" description="Helical" evidence="1">
    <location>
        <begin position="7"/>
        <end position="29"/>
    </location>
</feature>